<accession>A0A812F2P6</accession>
<organism evidence="1 2">
    <name type="scientific">Candidatus Nitrosotenuis uzonensis</name>
    <dbReference type="NCBI Taxonomy" id="1407055"/>
    <lineage>
        <taxon>Archaea</taxon>
        <taxon>Nitrososphaerota</taxon>
        <taxon>Candidatus Nitrosotenuis</taxon>
    </lineage>
</organism>
<reference evidence="1" key="1">
    <citation type="submission" date="2021-02" db="EMBL/GenBank/DDBJ databases">
        <authorList>
            <person name="Han P."/>
        </authorList>
    </citation>
    <scope>NUCLEOTIDE SEQUENCE</scope>
    <source>
        <strain evidence="1">Candidatus Nitrosotenuis uzonensis 5A</strain>
    </source>
</reference>
<name>A0A812F2P6_9ARCH</name>
<dbReference type="Proteomes" id="UP000655759">
    <property type="component" value="Unassembled WGS sequence"/>
</dbReference>
<comment type="caution">
    <text evidence="1">The sequence shown here is derived from an EMBL/GenBank/DDBJ whole genome shotgun (WGS) entry which is preliminary data.</text>
</comment>
<evidence type="ECO:0000313" key="1">
    <source>
        <dbReference type="EMBL" id="CAE6496424.1"/>
    </source>
</evidence>
<evidence type="ECO:0000313" key="2">
    <source>
        <dbReference type="Proteomes" id="UP000655759"/>
    </source>
</evidence>
<proteinExistence type="predicted"/>
<gene>
    <name evidence="1" type="ORF">NUZ5A_50533</name>
</gene>
<protein>
    <submittedName>
        <fullName evidence="1">Uncharacterized protein</fullName>
    </submittedName>
</protein>
<dbReference type="AlphaFoldDB" id="A0A812F2P6"/>
<sequence length="198" mass="22055">MSADYVKRYALLALLIFPVHIAFALTLDVTTDKTTYNYGDYLTVIITVSEVSDSVAVMHIVGPDGVKSSAIPIPIKDMITSITTPNAFDPQLYKEGRYQIQITYAGADASTEFEIVDAGNAFLPFGSNLIISQWTDGIISDYSLLKFLSDKGAISINPEESMKIPQWYKINAGWWLERKITDVEFLNALQYLIGQKII</sequence>
<dbReference type="EMBL" id="CAJNAQ010000005">
    <property type="protein sequence ID" value="CAE6496424.1"/>
    <property type="molecule type" value="Genomic_DNA"/>
</dbReference>